<dbReference type="PIRSF" id="PIRSF015034">
    <property type="entry name" value="YacH"/>
    <property type="match status" value="1"/>
</dbReference>
<dbReference type="Gene3D" id="4.10.860.10">
    <property type="entry name" value="UVR domain"/>
    <property type="match status" value="1"/>
</dbReference>
<dbReference type="GO" id="GO:0008270">
    <property type="term" value="F:zinc ion binding"/>
    <property type="evidence" value="ECO:0007669"/>
    <property type="project" value="TreeGrafter"/>
</dbReference>
<dbReference type="RefSeq" id="WP_050349661.1">
    <property type="nucleotide sequence ID" value="NZ_BOSN01000012.1"/>
</dbReference>
<dbReference type="InterPro" id="IPR036876">
    <property type="entry name" value="UVR_dom_sf"/>
</dbReference>
<dbReference type="InterPro" id="IPR025542">
    <property type="entry name" value="YacH"/>
</dbReference>
<evidence type="ECO:0000313" key="2">
    <source>
        <dbReference type="Proteomes" id="UP000036780"/>
    </source>
</evidence>
<name>A0A0L0QW02_VIRPA</name>
<dbReference type="InterPro" id="IPR001943">
    <property type="entry name" value="UVR_dom"/>
</dbReference>
<dbReference type="GO" id="GO:0046870">
    <property type="term" value="F:cadmium ion binding"/>
    <property type="evidence" value="ECO:0007669"/>
    <property type="project" value="TreeGrafter"/>
</dbReference>
<sequence length="182" mass="20968">MQCQECHKRPATLHFTQIIQGQKMEVHVCNVCAKEKGYMTYPEDGYSLHHLLSGLFNFDTSGLTSTHAENYQQSKDLQCPKCEMTFSQFKQIGKFGCAVCYETFNERLDPIFRRVHAGNIKHNGKIPKRQGGDLHKKKQLEDLKLHLKKLIENEEFEEAAKVRDQIRALNQDDDHSEAGDQS</sequence>
<dbReference type="PANTHER" id="PTHR38430">
    <property type="entry name" value="PROTEIN-ARGININE KINASE ACTIVATOR PROTEIN"/>
    <property type="match status" value="1"/>
</dbReference>
<dbReference type="EMBL" id="LGTO01000001">
    <property type="protein sequence ID" value="KNE22707.1"/>
    <property type="molecule type" value="Genomic_DNA"/>
</dbReference>
<evidence type="ECO:0000313" key="1">
    <source>
        <dbReference type="EMBL" id="KNE22707.1"/>
    </source>
</evidence>
<dbReference type="Pfam" id="PF02151">
    <property type="entry name" value="UVR"/>
    <property type="match status" value="1"/>
</dbReference>
<dbReference type="GO" id="GO:0005507">
    <property type="term" value="F:copper ion binding"/>
    <property type="evidence" value="ECO:0007669"/>
    <property type="project" value="TreeGrafter"/>
</dbReference>
<dbReference type="PATRIC" id="fig|1473.5.peg.203"/>
<dbReference type="OrthoDB" id="9788704at2"/>
<dbReference type="GeneID" id="66868891"/>
<reference evidence="2" key="1">
    <citation type="submission" date="2015-07" db="EMBL/GenBank/DDBJ databases">
        <title>Fjat-10053 dsm26.</title>
        <authorList>
            <person name="Liu B."/>
            <person name="Wang J."/>
            <person name="Zhu Y."/>
            <person name="Liu G."/>
            <person name="Chen Q."/>
            <person name="Chen Z."/>
            <person name="Lan J."/>
            <person name="Che J."/>
            <person name="Ge C."/>
            <person name="Shi H."/>
            <person name="Pan Z."/>
            <person name="Liu X."/>
        </authorList>
    </citation>
    <scope>NUCLEOTIDE SEQUENCE [LARGE SCALE GENOMIC DNA]</scope>
    <source>
        <strain evidence="2">DSM 26</strain>
    </source>
</reference>
<organism evidence="1 2">
    <name type="scientific">Virgibacillus pantothenticus</name>
    <dbReference type="NCBI Taxonomy" id="1473"/>
    <lineage>
        <taxon>Bacteria</taxon>
        <taxon>Bacillati</taxon>
        <taxon>Bacillota</taxon>
        <taxon>Bacilli</taxon>
        <taxon>Bacillales</taxon>
        <taxon>Bacillaceae</taxon>
        <taxon>Virgibacillus</taxon>
    </lineage>
</organism>
<protein>
    <submittedName>
        <fullName evidence="1">Uncharacterized protein</fullName>
    </submittedName>
</protein>
<dbReference type="PROSITE" id="PS50151">
    <property type="entry name" value="UVR"/>
    <property type="match status" value="1"/>
</dbReference>
<dbReference type="AlphaFoldDB" id="A0A0L0QW02"/>
<comment type="caution">
    <text evidence="1">The sequence shown here is derived from an EMBL/GenBank/DDBJ whole genome shotgun (WGS) entry which is preliminary data.</text>
</comment>
<dbReference type="Proteomes" id="UP000036780">
    <property type="component" value="Unassembled WGS sequence"/>
</dbReference>
<dbReference type="GO" id="GO:1990169">
    <property type="term" value="P:stress response to copper ion"/>
    <property type="evidence" value="ECO:0007669"/>
    <property type="project" value="TreeGrafter"/>
</dbReference>
<accession>A0A0L0QW02</accession>
<dbReference type="PANTHER" id="PTHR38430:SF1">
    <property type="entry name" value="PROTEIN-ARGININE KINASE ACTIVATOR PROTEIN"/>
    <property type="match status" value="1"/>
</dbReference>
<proteinExistence type="predicted"/>
<dbReference type="GO" id="GO:0050897">
    <property type="term" value="F:cobalt ion binding"/>
    <property type="evidence" value="ECO:0007669"/>
    <property type="project" value="TreeGrafter"/>
</dbReference>
<dbReference type="SUPFAM" id="SSF46600">
    <property type="entry name" value="C-terminal UvrC-binding domain of UvrB"/>
    <property type="match status" value="1"/>
</dbReference>
<dbReference type="GO" id="GO:1990170">
    <property type="term" value="P:stress response to cadmium ion"/>
    <property type="evidence" value="ECO:0007669"/>
    <property type="project" value="TreeGrafter"/>
</dbReference>
<keyword evidence="2" id="KW-1185">Reference proteome</keyword>
<gene>
    <name evidence="1" type="ORF">AFK71_00725</name>
</gene>